<evidence type="ECO:0000256" key="1">
    <source>
        <dbReference type="SAM" id="SignalP"/>
    </source>
</evidence>
<protein>
    <submittedName>
        <fullName evidence="2">Uncharacterized protein</fullName>
    </submittedName>
</protein>
<reference evidence="2 3" key="1">
    <citation type="journal article" date="2014" name="Genome Announc.">
        <title>Complete Genome Sequence of Campylobacter iguaniorum Strain 1485ET, Isolated from a Bearded Dragon (Pogona vitticeps).</title>
        <authorList>
            <person name="Gilbert M.J."/>
            <person name="Miller W.G."/>
            <person name="Yee E."/>
            <person name="Kik M."/>
            <person name="Wagenaar J.A."/>
            <person name="Duim B."/>
        </authorList>
    </citation>
    <scope>NUCLEOTIDE SEQUENCE [LARGE SCALE GENOMIC DNA]</scope>
    <source>
        <strain evidence="2 3">1485E</strain>
        <plasmid evidence="2">pCIG1485E</plasmid>
    </source>
</reference>
<organism evidence="2 3">
    <name type="scientific">Campylobacter iguaniorum</name>
    <dbReference type="NCBI Taxonomy" id="1244531"/>
    <lineage>
        <taxon>Bacteria</taxon>
        <taxon>Pseudomonadati</taxon>
        <taxon>Campylobacterota</taxon>
        <taxon>Epsilonproteobacteria</taxon>
        <taxon>Campylobacterales</taxon>
        <taxon>Campylobacteraceae</taxon>
        <taxon>Campylobacter</taxon>
    </lineage>
</organism>
<dbReference type="KEGG" id="caj:CIG1485E_a0111"/>
<keyword evidence="1" id="KW-0732">Signal</keyword>
<dbReference type="Proteomes" id="UP000028486">
    <property type="component" value="Plasmid pCIG1485E"/>
</dbReference>
<evidence type="ECO:0000313" key="3">
    <source>
        <dbReference type="Proteomes" id="UP000028486"/>
    </source>
</evidence>
<feature type="signal peptide" evidence="1">
    <location>
        <begin position="1"/>
        <end position="23"/>
    </location>
</feature>
<evidence type="ECO:0000313" key="2">
    <source>
        <dbReference type="EMBL" id="AII15636.1"/>
    </source>
</evidence>
<dbReference type="PROSITE" id="PS51257">
    <property type="entry name" value="PROKAR_LIPOPROTEIN"/>
    <property type="match status" value="1"/>
</dbReference>
<keyword evidence="2" id="KW-0614">Plasmid</keyword>
<dbReference type="EMBL" id="CP009044">
    <property type="protein sequence ID" value="AII15636.1"/>
    <property type="molecule type" value="Genomic_DNA"/>
</dbReference>
<dbReference type="RefSeq" id="WP_235183879.1">
    <property type="nucleotide sequence ID" value="NZ_CP009044.1"/>
</dbReference>
<geneLocation type="plasmid" evidence="2 3">
    <name>pCIG1485E</name>
</geneLocation>
<gene>
    <name evidence="2" type="ORF">CIG1485E_a0111</name>
</gene>
<sequence length="139" mass="15618">MKMKIMTTMAIAATILMSGCATTGNPQIGNNGDMSKIEAFVANDKKDVSKELLKTSPVYAQKNQHKAVEENMVKIKNDMPLYRQPLFAQMVVFPYISDAGIYHGYQESWIKIKEGEFVLADPATNSKDEKIFDYNEVSK</sequence>
<keyword evidence="3" id="KW-1185">Reference proteome</keyword>
<name>A0A076FCG9_9BACT</name>
<proteinExistence type="predicted"/>
<feature type="chain" id="PRO_5001711698" evidence="1">
    <location>
        <begin position="24"/>
        <end position="139"/>
    </location>
</feature>
<dbReference type="AlphaFoldDB" id="A0A076FCG9"/>
<accession>A0A076FCG9</accession>
<dbReference type="eggNOG" id="ENOG5032I43">
    <property type="taxonomic scope" value="Bacteria"/>
</dbReference>